<sequence>MGLPRTFVSFSSTDLHMYNIMCAWKKNKHIDFNFADCQLEVALRSEDEAYIKRKCRERIDMAGTFALLIGDDTRYKFKYVGWEIEVALEKECRIIGVNLDGSRKMNPNSCPAAMRDIGAVFVPCRARILAHALENFTKQDHGDWSYGDAMYTKLGYEAQ</sequence>
<evidence type="ECO:0000259" key="1">
    <source>
        <dbReference type="Pfam" id="PF08937"/>
    </source>
</evidence>
<feature type="domain" description="Thoeris protein ThsB TIR-like" evidence="1">
    <location>
        <begin position="7"/>
        <end position="103"/>
    </location>
</feature>
<reference evidence="2 3" key="1">
    <citation type="submission" date="2020-04" db="EMBL/GenBank/DDBJ databases">
        <title>Molecular characterization of pseudomonads from Agaricus bisporus reveal novel blotch 2 pathogens in Western Europe.</title>
        <authorList>
            <person name="Taparia T."/>
            <person name="Krijger M."/>
            <person name="Haynes E."/>
            <person name="Elpinstone J.G."/>
            <person name="Noble R."/>
            <person name="Van Der Wolf J."/>
        </authorList>
    </citation>
    <scope>NUCLEOTIDE SEQUENCE [LARGE SCALE GENOMIC DNA]</scope>
    <source>
        <strain evidence="2 3">IPO3737</strain>
    </source>
</reference>
<dbReference type="Proteomes" id="UP000520592">
    <property type="component" value="Unassembled WGS sequence"/>
</dbReference>
<comment type="caution">
    <text evidence="2">The sequence shown here is derived from an EMBL/GenBank/DDBJ whole genome shotgun (WGS) entry which is preliminary data.</text>
</comment>
<dbReference type="EMBL" id="JACAQD010000040">
    <property type="protein sequence ID" value="NWC36195.1"/>
    <property type="molecule type" value="Genomic_DNA"/>
</dbReference>
<dbReference type="Pfam" id="PF08937">
    <property type="entry name" value="ThsB_TIR"/>
    <property type="match status" value="1"/>
</dbReference>
<protein>
    <submittedName>
        <fullName evidence="2">TIR domain-containing protein</fullName>
    </submittedName>
</protein>
<organism evidence="2 3">
    <name type="scientific">Pseudomonas gingeri</name>
    <dbReference type="NCBI Taxonomy" id="117681"/>
    <lineage>
        <taxon>Bacteria</taxon>
        <taxon>Pseudomonadati</taxon>
        <taxon>Pseudomonadota</taxon>
        <taxon>Gammaproteobacteria</taxon>
        <taxon>Pseudomonadales</taxon>
        <taxon>Pseudomonadaceae</taxon>
        <taxon>Pseudomonas</taxon>
    </lineage>
</organism>
<gene>
    <name evidence="2" type="ORF">HX876_27865</name>
</gene>
<proteinExistence type="predicted"/>
<dbReference type="AlphaFoldDB" id="A0A7Y7YJC3"/>
<dbReference type="RefSeq" id="WP_177063798.1">
    <property type="nucleotide sequence ID" value="NZ_JACAPS010000085.1"/>
</dbReference>
<name>A0A7Y7YJC3_9PSED</name>
<evidence type="ECO:0000313" key="2">
    <source>
        <dbReference type="EMBL" id="NWC36195.1"/>
    </source>
</evidence>
<dbReference type="Gene3D" id="3.40.50.11200">
    <property type="match status" value="1"/>
</dbReference>
<accession>A0A7Y7YJC3</accession>
<dbReference type="InterPro" id="IPR015032">
    <property type="entry name" value="ThsB__TIR-like_domain"/>
</dbReference>
<evidence type="ECO:0000313" key="3">
    <source>
        <dbReference type="Proteomes" id="UP000520592"/>
    </source>
</evidence>